<proteinExistence type="predicted"/>
<organism evidence="3 4">
    <name type="scientific">Hoylesella nanceiensis</name>
    <dbReference type="NCBI Taxonomy" id="425941"/>
    <lineage>
        <taxon>Bacteria</taxon>
        <taxon>Pseudomonadati</taxon>
        <taxon>Bacteroidota</taxon>
        <taxon>Bacteroidia</taxon>
        <taxon>Bacteroidales</taxon>
        <taxon>Prevotellaceae</taxon>
        <taxon>Hoylesella</taxon>
    </lineage>
</organism>
<protein>
    <submittedName>
        <fullName evidence="3">Outer membrane beta-barrel protein</fullName>
    </submittedName>
</protein>
<accession>A0ABS6YD14</accession>
<comment type="caution">
    <text evidence="3">The sequence shown here is derived from an EMBL/GenBank/DDBJ whole genome shotgun (WGS) entry which is preliminary data.</text>
</comment>
<evidence type="ECO:0000313" key="3">
    <source>
        <dbReference type="EMBL" id="MBW4769451.1"/>
    </source>
</evidence>
<dbReference type="Pfam" id="PF14905">
    <property type="entry name" value="OMP_b-brl_3"/>
    <property type="match status" value="1"/>
</dbReference>
<gene>
    <name evidence="3" type="ORF">KZO38_06705</name>
</gene>
<evidence type="ECO:0000256" key="1">
    <source>
        <dbReference type="SAM" id="MobiDB-lite"/>
    </source>
</evidence>
<evidence type="ECO:0000259" key="2">
    <source>
        <dbReference type="Pfam" id="PF14905"/>
    </source>
</evidence>
<dbReference type="Pfam" id="PF13715">
    <property type="entry name" value="CarbopepD_reg_2"/>
    <property type="match status" value="1"/>
</dbReference>
<dbReference type="InterPro" id="IPR041700">
    <property type="entry name" value="OMP_b-brl_3"/>
</dbReference>
<name>A0ABS6YD14_9BACT</name>
<keyword evidence="4" id="KW-1185">Reference proteome</keyword>
<dbReference type="RefSeq" id="WP_219481343.1">
    <property type="nucleotide sequence ID" value="NZ_JAHXCT010000004.1"/>
</dbReference>
<evidence type="ECO:0000313" key="4">
    <source>
        <dbReference type="Proteomes" id="UP000788426"/>
    </source>
</evidence>
<dbReference type="EMBL" id="JAHXCT010000004">
    <property type="protein sequence ID" value="MBW4769451.1"/>
    <property type="molecule type" value="Genomic_DNA"/>
</dbReference>
<feature type="domain" description="Outer membrane protein beta-barrel" evidence="2">
    <location>
        <begin position="448"/>
        <end position="782"/>
    </location>
</feature>
<feature type="compositionally biased region" description="Gly residues" evidence="1">
    <location>
        <begin position="972"/>
        <end position="987"/>
    </location>
</feature>
<reference evidence="3 4" key="1">
    <citation type="submission" date="2021-07" db="EMBL/GenBank/DDBJ databases">
        <title>Genomic diversity and antimicrobial resistance of Prevotella spp. isolated from chronic lung disease airways.</title>
        <authorList>
            <person name="Webb K.A."/>
            <person name="Olagoke O.S."/>
            <person name="Baird T."/>
            <person name="Neill J."/>
            <person name="Pham A."/>
            <person name="Wells T.J."/>
            <person name="Ramsay K.A."/>
            <person name="Bell S.C."/>
            <person name="Sarovich D.S."/>
            <person name="Price E.P."/>
        </authorList>
    </citation>
    <scope>NUCLEOTIDE SEQUENCE [LARGE SCALE GENOMIC DNA]</scope>
    <source>
        <strain evidence="3 4">SCHI0011.S.12</strain>
    </source>
</reference>
<feature type="region of interest" description="Disordered" evidence="1">
    <location>
        <begin position="952"/>
        <end position="987"/>
    </location>
</feature>
<feature type="compositionally biased region" description="Basic and acidic residues" evidence="1">
    <location>
        <begin position="952"/>
        <end position="965"/>
    </location>
</feature>
<sequence length="987" mass="109357">MVKKIGVFLVFLFCVVTSFAQNIVVKGVLKDADTKEGLMQATVQLLRSDSTFVGGSISDEQGLFQLSAPSEGKYLIKISNIGYLSHYQKIDVSGKDTIDVGSIVMKSDAVMLKGAVVTRRATKVVLKEDTFIYNASAYKTPEGATLEELVKRLPGATIGDDGKITINGKEVTKILIDGKEFMTGDTKTAMKNFPVSIVDKIKSYDTKSDLAKATGMDDGEDQTVLDFGIKQGMNKGLFGNVDLGIGTKNRYAERLMGALFKDDLRVMMLGAANNTNDMGFPGGGGRGGFGRNNNGLNALKMVGANVNYEKKDRFLIDGSLRWNHSNGDIASIVSSENFVGSTSSYSNSISNLYKRGNEWNARMRVEWHPDSMTTITMRPELSLTTSDQLQKSNSAVFNTDPYSYGSDPLSASILSAIATNGAVVNTQSENTIAYTDNQAFSLKLQGTRKLNTSGRSITLETKFSTSKTDANQLAMSNVHLYQVANSLGQDSTYQVNRYMVSPERSNSYSVKLIYSEPIARRVYLQFGYKFGYGVNKGDRQIYDFSNLGETFFSGLQPSYRRWDSYLSTLPNAYSTYKDDALSRTSRYESYTHDIELGLKVTRKAYQLSAGVMLEPQKTHFIQSYLNVNTDTVRTVLNFSPTFELNYKFSDVSKLKLTYRGKTSQPTITQLLDIRDNSNPLNIYQGNSGLKPAFVNSLRLFYNNYIEKKQRSMMAHINFSSTRNAISNKVEYDTQTGGMLTRPINVNGNWNASGAFMFNTAIDSLGYFNFNSFSNVNYNNYVSYLALSAGTSALKNITRALTLSERASFGYRNSWIEVELNGSVDYTRSTNTLKVGNSNLNTWQFSYGTNVTFMAPWNMQITTGLTQNSRRGFSDKSMNTNELVWNAQVSQSFLKSKSLTVSLQLYDILHNLSSVSRTIDALKRSDTSYNTINSYAMLHVIYNVNLFGGKDARSKMRRGDGPEGHEGMPPMPQGGGKRGGFGGGMPPR</sequence>
<dbReference type="Proteomes" id="UP000788426">
    <property type="component" value="Unassembled WGS sequence"/>
</dbReference>